<protein>
    <submittedName>
        <fullName evidence="1">Uncharacterized protein</fullName>
    </submittedName>
</protein>
<dbReference type="Proteomes" id="UP000828941">
    <property type="component" value="Chromosome 3"/>
</dbReference>
<dbReference type="EMBL" id="CM039428">
    <property type="protein sequence ID" value="KAI4350319.1"/>
    <property type="molecule type" value="Genomic_DNA"/>
</dbReference>
<gene>
    <name evidence="1" type="ORF">L6164_004786</name>
</gene>
<sequence>MVEKTTISFVNENNEMSVYEIAGFLNVWLKKGLACGGLKNDYSQALEDLIFEPRIQADFFTHPKGF</sequence>
<keyword evidence="2" id="KW-1185">Reference proteome</keyword>
<reference evidence="1 2" key="1">
    <citation type="journal article" date="2022" name="DNA Res.">
        <title>Chromosomal-level genome assembly of the orchid tree Bauhinia variegata (Leguminosae; Cercidoideae) supports the allotetraploid origin hypothesis of Bauhinia.</title>
        <authorList>
            <person name="Zhong Y."/>
            <person name="Chen Y."/>
            <person name="Zheng D."/>
            <person name="Pang J."/>
            <person name="Liu Y."/>
            <person name="Luo S."/>
            <person name="Meng S."/>
            <person name="Qian L."/>
            <person name="Wei D."/>
            <person name="Dai S."/>
            <person name="Zhou R."/>
        </authorList>
    </citation>
    <scope>NUCLEOTIDE SEQUENCE [LARGE SCALE GENOMIC DNA]</scope>
    <source>
        <strain evidence="1">BV-YZ2020</strain>
    </source>
</reference>
<accession>A0ACB9PQL1</accession>
<name>A0ACB9PQL1_BAUVA</name>
<proteinExistence type="predicted"/>
<organism evidence="1 2">
    <name type="scientific">Bauhinia variegata</name>
    <name type="common">Purple orchid tree</name>
    <name type="synonym">Phanera variegata</name>
    <dbReference type="NCBI Taxonomy" id="167791"/>
    <lineage>
        <taxon>Eukaryota</taxon>
        <taxon>Viridiplantae</taxon>
        <taxon>Streptophyta</taxon>
        <taxon>Embryophyta</taxon>
        <taxon>Tracheophyta</taxon>
        <taxon>Spermatophyta</taxon>
        <taxon>Magnoliopsida</taxon>
        <taxon>eudicotyledons</taxon>
        <taxon>Gunneridae</taxon>
        <taxon>Pentapetalae</taxon>
        <taxon>rosids</taxon>
        <taxon>fabids</taxon>
        <taxon>Fabales</taxon>
        <taxon>Fabaceae</taxon>
        <taxon>Cercidoideae</taxon>
        <taxon>Cercideae</taxon>
        <taxon>Bauhiniinae</taxon>
        <taxon>Bauhinia</taxon>
    </lineage>
</organism>
<comment type="caution">
    <text evidence="1">The sequence shown here is derived from an EMBL/GenBank/DDBJ whole genome shotgun (WGS) entry which is preliminary data.</text>
</comment>
<evidence type="ECO:0000313" key="1">
    <source>
        <dbReference type="EMBL" id="KAI4350319.1"/>
    </source>
</evidence>
<evidence type="ECO:0000313" key="2">
    <source>
        <dbReference type="Proteomes" id="UP000828941"/>
    </source>
</evidence>